<dbReference type="PANTHER" id="PTHR43642:SF1">
    <property type="entry name" value="HYBRID SIGNAL TRANSDUCTION HISTIDINE KINASE G"/>
    <property type="match status" value="1"/>
</dbReference>
<dbReference type="EMBL" id="JALLPJ020000900">
    <property type="protein sequence ID" value="KAL3780247.1"/>
    <property type="molecule type" value="Genomic_DNA"/>
</dbReference>
<evidence type="ECO:0000259" key="2">
    <source>
        <dbReference type="Pfam" id="PF13191"/>
    </source>
</evidence>
<sequence length="1355" mass="151828">MRDRTEVATSSSEEHKSRLNSADGERVMLCQPTAIAAAGTAVLTDCQPARTRERVTLSRGDINNFVDWAREESEETNETVFDLSSWVALESLKTPQKGVGLSRKLTVAFAIGKLLQHLKGSVMSYSQAEILRLCSVDNFEVKMVANGACDDGWEVVGVDMVSPSMSMQVMLNCMDAVVTRHSPFCCAKKTTQGDRDNDSALCYVLGLLVRFIFSDGSLDSSGSNSQENPQETQNQNYMNDFLRSLSISPSRMNMNTNGPDSSDGFEYEPSRPTKSIRVPSQFSREGIPSLDMPVPITALVRDLLACRDANDIFQSDTLHITLDAAIDDLHMLLIRPDQFLFGASQQLPTVTKMYGRSSESSVLLDAFRRVTTSGQSEAFFTKGFSGSGKTRLVQCAVDAAVAARGLVVEKKFEANSTNQLYLVLSAFNDLCEQQLATKFGSTKGGTSKLWHKIVMEFGSSIHMLANILPSIIRLAPSPTAAYSFSIVQGTKGDVNFFSLCDIIKHFMRVLSTSSIPVLMVLDDLQWGDSVSLGVVHTVLSDRKGASCILFVGCYRSNEIHENHVLHGFQNWLSSYHVPSSTIRLDGISQENVLSLISDSLGMLPRLCQSLSRVIYRKTEGNPLFVQTFLRSLVDKQMLMYSPRERSWVWDIDEIRDEGITPNVLDLLGAKMAACSSGLKVALKVASCFGLRVDKTIVKILSGTSQYYSLPADLNKAVDYGMIDLDSGSNYKFVHDQVREAAYDMIDPDTRDEFHFNIGMLLYSSFKKQSVEVEGKNGILFYTMLEQIHHGVPDLLQDEEQRVMIAEMNYDVASQMMESYNYTDAYQFAERAVALLPKDCWSQSCDMTINIYFLLSKTAYSNGKTDIAMSAISKVIKHTNSMKTPQLKLDAYKLKHDIILDSLVPGEMAALMNPIIDTLASLGEVLKSTDELCESTVFAEFRLASEMFEIESDDALSRAYRVDSCVHTPVMEAYYILVNLAYSVKPKLCPYFVTRWAMYTLRNKVMCKYTPAAYVSFAVVLCKDMNCHEMNLGHRIGKLGLKIMHEEGYESMLPTIYLSYYGYVGCLFEPLQAVIDMHQRAIDTSFNLGNSSIAALHEGLLVVRKRHAGTNLLQIKEMLERGMNIQDHPGSSAVLQLTLREHYEGVCALIGEVEVGGSSDTKFDNKQTMCPYNMSRMMTCCYLGHYERAVYMAKQWDLSRNDTPKTLVQFRRIYATFYYGLSCIGLRRQKNTKPRQNVAGDKLWLDFVSDAARCSRYNFENKRALLMAEKLSCSCDNARAEKMYDTAIEASKSSHFVHEEALSCELAGAHYERLGKFTKSLELYKQAESCYEIWGSIVKTSQMKEKVDRLEKLIVY</sequence>
<evidence type="ECO:0000313" key="4">
    <source>
        <dbReference type="Proteomes" id="UP001530400"/>
    </source>
</evidence>
<feature type="domain" description="Orc1-like AAA ATPase" evidence="2">
    <location>
        <begin position="353"/>
        <end position="539"/>
    </location>
</feature>
<organism evidence="3 4">
    <name type="scientific">Cyclotella atomus</name>
    <dbReference type="NCBI Taxonomy" id="382360"/>
    <lineage>
        <taxon>Eukaryota</taxon>
        <taxon>Sar</taxon>
        <taxon>Stramenopiles</taxon>
        <taxon>Ochrophyta</taxon>
        <taxon>Bacillariophyta</taxon>
        <taxon>Coscinodiscophyceae</taxon>
        <taxon>Thalassiosirophycidae</taxon>
        <taxon>Stephanodiscales</taxon>
        <taxon>Stephanodiscaceae</taxon>
        <taxon>Cyclotella</taxon>
    </lineage>
</organism>
<dbReference type="PANTHER" id="PTHR43642">
    <property type="entry name" value="HYBRID SIGNAL TRANSDUCTION HISTIDINE KINASE G"/>
    <property type="match status" value="1"/>
</dbReference>
<dbReference type="InterPro" id="IPR041664">
    <property type="entry name" value="AAA_16"/>
</dbReference>
<dbReference type="InterPro" id="IPR027417">
    <property type="entry name" value="P-loop_NTPase"/>
</dbReference>
<feature type="region of interest" description="Disordered" evidence="1">
    <location>
        <begin position="249"/>
        <end position="274"/>
    </location>
</feature>
<feature type="compositionally biased region" description="Basic and acidic residues" evidence="1">
    <location>
        <begin position="1"/>
        <end position="17"/>
    </location>
</feature>
<dbReference type="Pfam" id="PF13191">
    <property type="entry name" value="AAA_16"/>
    <property type="match status" value="1"/>
</dbReference>
<evidence type="ECO:0000313" key="3">
    <source>
        <dbReference type="EMBL" id="KAL3780247.1"/>
    </source>
</evidence>
<proteinExistence type="predicted"/>
<name>A0ABD3NXS9_9STRA</name>
<comment type="caution">
    <text evidence="3">The sequence shown here is derived from an EMBL/GenBank/DDBJ whole genome shotgun (WGS) entry which is preliminary data.</text>
</comment>
<feature type="compositionally biased region" description="Polar residues" evidence="1">
    <location>
        <begin position="249"/>
        <end position="260"/>
    </location>
</feature>
<protein>
    <recommendedName>
        <fullName evidence="2">Orc1-like AAA ATPase domain-containing protein</fullName>
    </recommendedName>
</protein>
<keyword evidence="4" id="KW-1185">Reference proteome</keyword>
<evidence type="ECO:0000256" key="1">
    <source>
        <dbReference type="SAM" id="MobiDB-lite"/>
    </source>
</evidence>
<accession>A0ABD3NXS9</accession>
<dbReference type="SUPFAM" id="SSF52540">
    <property type="entry name" value="P-loop containing nucleoside triphosphate hydrolases"/>
    <property type="match status" value="1"/>
</dbReference>
<reference evidence="3 4" key="1">
    <citation type="submission" date="2024-10" db="EMBL/GenBank/DDBJ databases">
        <title>Updated reference genomes for cyclostephanoid diatoms.</title>
        <authorList>
            <person name="Roberts W.R."/>
            <person name="Alverson A.J."/>
        </authorList>
    </citation>
    <scope>NUCLEOTIDE SEQUENCE [LARGE SCALE GENOMIC DNA]</scope>
    <source>
        <strain evidence="3 4">AJA010-31</strain>
    </source>
</reference>
<dbReference type="Proteomes" id="UP001530400">
    <property type="component" value="Unassembled WGS sequence"/>
</dbReference>
<gene>
    <name evidence="3" type="ORF">ACHAWO_010541</name>
</gene>
<dbReference type="InterPro" id="IPR053159">
    <property type="entry name" value="Hybrid_Histidine_Kinase"/>
</dbReference>
<feature type="region of interest" description="Disordered" evidence="1">
    <location>
        <begin position="1"/>
        <end position="23"/>
    </location>
</feature>